<accession>A0ABQ6G558</accession>
<gene>
    <name evidence="2" type="ORF">KDH_79690</name>
</gene>
<organism evidence="2 3">
    <name type="scientific">Dictyobacter halimunensis</name>
    <dbReference type="NCBI Taxonomy" id="3026934"/>
    <lineage>
        <taxon>Bacteria</taxon>
        <taxon>Bacillati</taxon>
        <taxon>Chloroflexota</taxon>
        <taxon>Ktedonobacteria</taxon>
        <taxon>Ktedonobacterales</taxon>
        <taxon>Dictyobacteraceae</taxon>
        <taxon>Dictyobacter</taxon>
    </lineage>
</organism>
<feature type="region of interest" description="Disordered" evidence="1">
    <location>
        <begin position="275"/>
        <end position="297"/>
    </location>
</feature>
<feature type="compositionally biased region" description="Basic and acidic residues" evidence="1">
    <location>
        <begin position="8"/>
        <end position="22"/>
    </location>
</feature>
<protein>
    <recommendedName>
        <fullName evidence="4">DUF3375 domain-containing protein</fullName>
    </recommendedName>
</protein>
<sequence>MARRRKWHDPQAPRKVARSDPRRRQHWQPGDPHELDVMIDEAEALYQKLPPLVEQMQQVARRATVLMGTWEDLVAKEEEAQRVFGERFGRVKHAEHLQATLAVLRRRRLVTRLQALQEVLQLVAWLELDIFRDDFMHDLYASLDERQQMTLVSDVKRARQDLSDGEERLSRIRQLLTTGNGYFETFSIRKRALSSAMMALLDAVHLHKEGQPIPEELIVTTPEQVQEALRGVRPGNPLPQEVQEVVQLAYWGPYVKYRWREDSKGPLYTVALGKISQEPAGPDDNPDLLESDNPEEL</sequence>
<name>A0ABQ6G558_9CHLR</name>
<proteinExistence type="predicted"/>
<reference evidence="2 3" key="1">
    <citation type="submission" date="2023-02" db="EMBL/GenBank/DDBJ databases">
        <title>Dictyobacter halimunensis sp. nov., a new member of the class Ktedonobacteria from forest soil in a geothermal area.</title>
        <authorList>
            <person name="Rachmania M.K."/>
            <person name="Ningsih F."/>
            <person name="Sakai Y."/>
            <person name="Yabe S."/>
            <person name="Yokota A."/>
            <person name="Sjamsuridzal W."/>
        </authorList>
    </citation>
    <scope>NUCLEOTIDE SEQUENCE [LARGE SCALE GENOMIC DNA]</scope>
    <source>
        <strain evidence="2 3">S3.2.2.5</strain>
    </source>
</reference>
<feature type="region of interest" description="Disordered" evidence="1">
    <location>
        <begin position="1"/>
        <end position="32"/>
    </location>
</feature>
<feature type="compositionally biased region" description="Acidic residues" evidence="1">
    <location>
        <begin position="284"/>
        <end position="297"/>
    </location>
</feature>
<evidence type="ECO:0000313" key="2">
    <source>
        <dbReference type="EMBL" id="GLV61153.1"/>
    </source>
</evidence>
<evidence type="ECO:0008006" key="4">
    <source>
        <dbReference type="Google" id="ProtNLM"/>
    </source>
</evidence>
<keyword evidence="3" id="KW-1185">Reference proteome</keyword>
<evidence type="ECO:0000256" key="1">
    <source>
        <dbReference type="SAM" id="MobiDB-lite"/>
    </source>
</evidence>
<evidence type="ECO:0000313" key="3">
    <source>
        <dbReference type="Proteomes" id="UP001344906"/>
    </source>
</evidence>
<dbReference type="RefSeq" id="WP_338258565.1">
    <property type="nucleotide sequence ID" value="NZ_BSRI01000003.1"/>
</dbReference>
<comment type="caution">
    <text evidence="2">The sequence shown here is derived from an EMBL/GenBank/DDBJ whole genome shotgun (WGS) entry which is preliminary data.</text>
</comment>
<dbReference type="Proteomes" id="UP001344906">
    <property type="component" value="Unassembled WGS sequence"/>
</dbReference>
<dbReference type="EMBL" id="BSRI01000003">
    <property type="protein sequence ID" value="GLV61153.1"/>
    <property type="molecule type" value="Genomic_DNA"/>
</dbReference>